<reference evidence="2" key="1">
    <citation type="journal article" date="2019" name="Int. J. Syst. Evol. Microbiol.">
        <title>The Global Catalogue of Microorganisms (GCM) 10K type strain sequencing project: providing services to taxonomists for standard genome sequencing and annotation.</title>
        <authorList>
            <consortium name="The Broad Institute Genomics Platform"/>
            <consortium name="The Broad Institute Genome Sequencing Center for Infectious Disease"/>
            <person name="Wu L."/>
            <person name="Ma J."/>
        </authorList>
    </citation>
    <scope>NUCLEOTIDE SEQUENCE [LARGE SCALE GENOMIC DNA]</scope>
    <source>
        <strain evidence="2">JCM 17695</strain>
    </source>
</reference>
<dbReference type="Proteomes" id="UP001596512">
    <property type="component" value="Unassembled WGS sequence"/>
</dbReference>
<protein>
    <submittedName>
        <fullName evidence="1">Imm7 family immunity protein</fullName>
    </submittedName>
</protein>
<accession>A0ABW2TMB8</accession>
<comment type="caution">
    <text evidence="1">The sequence shown here is derived from an EMBL/GenBank/DDBJ whole genome shotgun (WGS) entry which is preliminary data.</text>
</comment>
<gene>
    <name evidence="1" type="ORF">ACFQV2_13470</name>
</gene>
<evidence type="ECO:0000313" key="2">
    <source>
        <dbReference type="Proteomes" id="UP001596512"/>
    </source>
</evidence>
<sequence length="129" mass="13989">MYEVHGWVSLSESTVESDVGGLDSAVAELANLIASNSEPNIDMSLKVINGELYVVFAGLANRKRSTIVDDVLKHVQANLPGSWGLIYERDDETVEAPGPNAFRVTVLARGVVSERVDPFFSPCNPVIED</sequence>
<keyword evidence="2" id="KW-1185">Reference proteome</keyword>
<dbReference type="EMBL" id="JBHTEY010000004">
    <property type="protein sequence ID" value="MFC7614378.1"/>
    <property type="molecule type" value="Genomic_DNA"/>
</dbReference>
<proteinExistence type="predicted"/>
<dbReference type="InterPro" id="IPR028965">
    <property type="entry name" value="Imm7"/>
</dbReference>
<name>A0ABW2TMB8_9PSEU</name>
<dbReference type="Pfam" id="PF15585">
    <property type="entry name" value="Imm7"/>
    <property type="match status" value="1"/>
</dbReference>
<organism evidence="1 2">
    <name type="scientific">Actinokineospora soli</name>
    <dbReference type="NCBI Taxonomy" id="1048753"/>
    <lineage>
        <taxon>Bacteria</taxon>
        <taxon>Bacillati</taxon>
        <taxon>Actinomycetota</taxon>
        <taxon>Actinomycetes</taxon>
        <taxon>Pseudonocardiales</taxon>
        <taxon>Pseudonocardiaceae</taxon>
        <taxon>Actinokineospora</taxon>
    </lineage>
</organism>
<evidence type="ECO:0000313" key="1">
    <source>
        <dbReference type="EMBL" id="MFC7614378.1"/>
    </source>
</evidence>